<name>A0ABZ0UU01_9RICK</name>
<keyword evidence="2" id="KW-1185">Reference proteome</keyword>
<evidence type="ECO:0000313" key="2">
    <source>
        <dbReference type="Proteomes" id="UP001326613"/>
    </source>
</evidence>
<sequence>MTGIKVSDYIRPLGISDVYPTHLDIFGKGGIHSVSSILGRDNITTERRSKGMFAFVEENNSFYSLLKGLDNQSWVKLFGLDQDNNLDFQIFCPKGYTLVGDNNQIARPSPILIDIRQDIIDLRRNVDKLDVLGKLDHNRIWVGDYTNRPEERLQIGVVNLPTLGAALFPEPTGLLEIAIPNPTFNHLSASDWIMSGPWLPQIFAGFVDTDLSSPLTKVSSSLAMTQIRTAKNFKLFDNSAFIVANKTVSFFWDNPAYLIADIDPKLKAVMELYDLGTTYTFTKAQSLGELESGLLKNTVDNHIGTLSKAIPGTDYVELTDIPIGPLVVYNQDKFISPTSFKTRKNKPNEFGEPTPNVLNILEGPLAIFTKLALTALETGLLVKIGLSGELIGATKGTDYVTPNEIGDINTKLDKLALLVKLLIGVKVTTDIVDITLDQAKNLNKVVKTIVGVKDAVDMVDVTFNQANALTTAVKNAVGVAETAEIVDLTAKAATVATNAASLVEIEAQIAALAGVQTLTALGTILGFVFTVFGGYEYGQYIRGQTLNVKNTWKAADLNDEGHNAVGDFEFRYPSGYSSDDRGHGTLWFDSRGRSSSHRSSAGLRLFAWDSGADHMGSDDPLAPLHIGIFGYQNKYHVAPRANPTPIYKGFIFESDFDNDNGGIFGDNPNYRFPKRFGLYDVTRTISTFFTQSWGWDSKNTIFEYDYQNFNFEKPVKFNKNIILPIIKKADIPLNPPLGMVLLVEF</sequence>
<protein>
    <submittedName>
        <fullName evidence="1">Uncharacterized protein</fullName>
    </submittedName>
</protein>
<geneLocation type="plasmid" evidence="1 2">
    <name>unnamed1</name>
</geneLocation>
<gene>
    <name evidence="1" type="ORF">Trichorick_01431</name>
</gene>
<organism evidence="1 2">
    <name type="scientific">Candidatus Trichorickettsia mobilis</name>
    <dbReference type="NCBI Taxonomy" id="1346319"/>
    <lineage>
        <taxon>Bacteria</taxon>
        <taxon>Pseudomonadati</taxon>
        <taxon>Pseudomonadota</taxon>
        <taxon>Alphaproteobacteria</taxon>
        <taxon>Rickettsiales</taxon>
        <taxon>Rickettsiaceae</taxon>
        <taxon>Rickettsieae</taxon>
        <taxon>Candidatus Trichorickettsia</taxon>
    </lineage>
</organism>
<keyword evidence="1" id="KW-0614">Plasmid</keyword>
<dbReference type="EMBL" id="CP112933">
    <property type="protein sequence ID" value="WPY01518.1"/>
    <property type="molecule type" value="Genomic_DNA"/>
</dbReference>
<reference evidence="1 2" key="1">
    <citation type="submission" date="2022-10" db="EMBL/GenBank/DDBJ databases">
        <title>Host association and intracellularity evolved multiple times independently in the Rickettsiales.</title>
        <authorList>
            <person name="Castelli M."/>
            <person name="Nardi T."/>
            <person name="Gammuto L."/>
            <person name="Bellinzona G."/>
            <person name="Sabaneyeva E."/>
            <person name="Potekhin A."/>
            <person name="Serra V."/>
            <person name="Petroni G."/>
            <person name="Sassera D."/>
        </authorList>
    </citation>
    <scope>NUCLEOTIDE SEQUENCE [LARGE SCALE GENOMIC DNA]</scope>
    <source>
        <strain evidence="1 2">Kr 154-4</strain>
        <plasmid evidence="1 2">unnamed1</plasmid>
    </source>
</reference>
<dbReference type="RefSeq" id="WP_323738911.1">
    <property type="nucleotide sequence ID" value="NZ_CP112933.1"/>
</dbReference>
<accession>A0ABZ0UU01</accession>
<dbReference type="Proteomes" id="UP001326613">
    <property type="component" value="Plasmid unnamed1"/>
</dbReference>
<evidence type="ECO:0000313" key="1">
    <source>
        <dbReference type="EMBL" id="WPY01518.1"/>
    </source>
</evidence>
<proteinExistence type="predicted"/>